<gene>
    <name evidence="1" type="ORF">Poly59_43280</name>
</gene>
<evidence type="ECO:0000313" key="1">
    <source>
        <dbReference type="EMBL" id="TWU49704.1"/>
    </source>
</evidence>
<dbReference type="Proteomes" id="UP000317977">
    <property type="component" value="Unassembled WGS sequence"/>
</dbReference>
<sequence>MLLIATDEAGYGPKLGPLVIAATVWQIPGDGLEHQAIDALFAQLRKPAKIGATKIRVDDSKSIFKPGTGLASLHAVVSASHHACGRRERSLQEMLPRIAADDLLSIKATPWLHGLSDAEFLDVAQTSEWLSAWQSTGIRLVDVQSRIITAAKFNEACADGANKADLLSESTIGLAKLVMDRNVGDETDVAIYCDRHGGRRYYSGVLGHVFADAAVQVIVEAKQHSAYRMTDRGKTIEIAFTVKGDSFTPVALASMHAKYLRERMMESLNGYFAGLHPQGKVLVPTAGYPVDADRFLADIAATIHHQKIDPSKLIRSR</sequence>
<reference evidence="1 2" key="1">
    <citation type="submission" date="2019-02" db="EMBL/GenBank/DDBJ databases">
        <title>Deep-cultivation of Planctomycetes and their phenomic and genomic characterization uncovers novel biology.</title>
        <authorList>
            <person name="Wiegand S."/>
            <person name="Jogler M."/>
            <person name="Boedeker C."/>
            <person name="Pinto D."/>
            <person name="Vollmers J."/>
            <person name="Rivas-Marin E."/>
            <person name="Kohn T."/>
            <person name="Peeters S.H."/>
            <person name="Heuer A."/>
            <person name="Rast P."/>
            <person name="Oberbeckmann S."/>
            <person name="Bunk B."/>
            <person name="Jeske O."/>
            <person name="Meyerdierks A."/>
            <person name="Storesund J.E."/>
            <person name="Kallscheuer N."/>
            <person name="Luecker S."/>
            <person name="Lage O.M."/>
            <person name="Pohl T."/>
            <person name="Merkel B.J."/>
            <person name="Hornburger P."/>
            <person name="Mueller R.-W."/>
            <person name="Bruemmer F."/>
            <person name="Labrenz M."/>
            <person name="Spormann A.M."/>
            <person name="Op Den Camp H."/>
            <person name="Overmann J."/>
            <person name="Amann R."/>
            <person name="Jetten M.S.M."/>
            <person name="Mascher T."/>
            <person name="Medema M.H."/>
            <person name="Devos D.P."/>
            <person name="Kaster A.-K."/>
            <person name="Ovreas L."/>
            <person name="Rohde M."/>
            <person name="Galperin M.Y."/>
            <person name="Jogler C."/>
        </authorList>
    </citation>
    <scope>NUCLEOTIDE SEQUENCE [LARGE SCALE GENOMIC DNA]</scope>
    <source>
        <strain evidence="1 2">Poly59</strain>
    </source>
</reference>
<dbReference type="GO" id="GO:0003676">
    <property type="term" value="F:nucleic acid binding"/>
    <property type="evidence" value="ECO:0007669"/>
    <property type="project" value="InterPro"/>
</dbReference>
<evidence type="ECO:0000313" key="2">
    <source>
        <dbReference type="Proteomes" id="UP000317977"/>
    </source>
</evidence>
<dbReference type="InterPro" id="IPR012337">
    <property type="entry name" value="RNaseH-like_sf"/>
</dbReference>
<dbReference type="RefSeq" id="WP_146535914.1">
    <property type="nucleotide sequence ID" value="NZ_SJPX01000004.1"/>
</dbReference>
<name>A0A5C6EMW8_9BACT</name>
<keyword evidence="2" id="KW-1185">Reference proteome</keyword>
<accession>A0A5C6EMW8</accession>
<proteinExistence type="predicted"/>
<dbReference type="AlphaFoldDB" id="A0A5C6EMW8"/>
<dbReference type="SUPFAM" id="SSF53098">
    <property type="entry name" value="Ribonuclease H-like"/>
    <property type="match status" value="1"/>
</dbReference>
<comment type="caution">
    <text evidence="1">The sequence shown here is derived from an EMBL/GenBank/DDBJ whole genome shotgun (WGS) entry which is preliminary data.</text>
</comment>
<protein>
    <submittedName>
        <fullName evidence="1">Uncharacterized protein</fullName>
    </submittedName>
</protein>
<dbReference type="InterPro" id="IPR036397">
    <property type="entry name" value="RNaseH_sf"/>
</dbReference>
<organism evidence="1 2">
    <name type="scientific">Rubripirellula reticaptiva</name>
    <dbReference type="NCBI Taxonomy" id="2528013"/>
    <lineage>
        <taxon>Bacteria</taxon>
        <taxon>Pseudomonadati</taxon>
        <taxon>Planctomycetota</taxon>
        <taxon>Planctomycetia</taxon>
        <taxon>Pirellulales</taxon>
        <taxon>Pirellulaceae</taxon>
        <taxon>Rubripirellula</taxon>
    </lineage>
</organism>
<dbReference type="Gene3D" id="3.30.420.10">
    <property type="entry name" value="Ribonuclease H-like superfamily/Ribonuclease H"/>
    <property type="match status" value="2"/>
</dbReference>
<dbReference type="OrthoDB" id="5498373at2"/>
<dbReference type="EMBL" id="SJPX01000004">
    <property type="protein sequence ID" value="TWU49704.1"/>
    <property type="molecule type" value="Genomic_DNA"/>
</dbReference>